<evidence type="ECO:0000256" key="15">
    <source>
        <dbReference type="SAM" id="Phobius"/>
    </source>
</evidence>
<dbReference type="InterPro" id="IPR000374">
    <property type="entry name" value="PC_trans"/>
</dbReference>
<keyword evidence="17" id="KW-1185">Reference proteome</keyword>
<feature type="compositionally biased region" description="Basic and acidic residues" evidence="14">
    <location>
        <begin position="544"/>
        <end position="567"/>
    </location>
</feature>
<evidence type="ECO:0000256" key="4">
    <source>
        <dbReference type="ARBA" id="ARBA00022516"/>
    </source>
</evidence>
<keyword evidence="6 13" id="KW-0812">Transmembrane</keyword>
<evidence type="ECO:0000256" key="12">
    <source>
        <dbReference type="ARBA" id="ARBA00023264"/>
    </source>
</evidence>
<feature type="transmembrane region" description="Helical" evidence="15">
    <location>
        <begin position="337"/>
        <end position="360"/>
    </location>
</feature>
<dbReference type="PANTHER" id="PTHR46382:SF1">
    <property type="entry name" value="PHOSPHATIDATE CYTIDYLYLTRANSFERASE"/>
    <property type="match status" value="1"/>
</dbReference>
<feature type="region of interest" description="Disordered" evidence="14">
    <location>
        <begin position="544"/>
        <end position="582"/>
    </location>
</feature>
<feature type="transmembrane region" description="Helical" evidence="15">
    <location>
        <begin position="278"/>
        <end position="296"/>
    </location>
</feature>
<proteinExistence type="inferred from homology"/>
<sequence>MSARQCINPSQWPGLLLQQRTGGLWTEPAGRGRGDPDHAAAVHDRRAKLSAGGLLPPAEPVAAPSRLRRLPAPQCGAAHAVRRGAGAGRDGLSVAVAGYCHVHCVQLHDQHVLTSAGSLTGTSDVSQQHTRSESSSDSFTSSRTFVFDSTTNSRLHRRQSLDGDRCTTRTTTTRAFQEEQEALELARVDRELKEQAPRLRRCAVSDAATHVFGGHEWLAATCISALLCIISSSAFLMAIQGLPLLETTDFYESRWFYTVATGFVAAMCACLSPDWQYAVVIFLQNAIFTILTLHSTACPMNQLSCNMAFKPAQILLSGMVVFLLFRFATCKSSAEAFLTFTLDAVGLVYIIGTLSVLVAFVDDERRTLYRKLLIALLYIVWASDTGAYLTGKALALANYPYYNPLAGHLSKNKDYEGTLGAIGFGIVAMVVSSDILDLPGSFGMKVAFTVVAVVIGRLGDLFESLLKRAAGVKDSGSLIPGHGGVLDRIDALMFATLVAAQAVLSLRQKVETLFQWLCETHDVDAELLELEDVIQQAEERRLRKATAEEQRQEKEKKQTEQEEKNEGGEQMEQEQDKATPEARIRAERLRAKQEEQKELAALVAVLEARNKELQRAVEEKRREATADVQRMQRAAVQLEQVSHLAKDYASAQ</sequence>
<dbReference type="EC" id="2.7.7.41" evidence="13"/>
<organism evidence="16 17">
    <name type="scientific">Phytophthora fragariaefolia</name>
    <dbReference type="NCBI Taxonomy" id="1490495"/>
    <lineage>
        <taxon>Eukaryota</taxon>
        <taxon>Sar</taxon>
        <taxon>Stramenopiles</taxon>
        <taxon>Oomycota</taxon>
        <taxon>Peronosporomycetes</taxon>
        <taxon>Peronosporales</taxon>
        <taxon>Peronosporaceae</taxon>
        <taxon>Phytophthora</taxon>
    </lineage>
</organism>
<evidence type="ECO:0000256" key="11">
    <source>
        <dbReference type="ARBA" id="ARBA00023209"/>
    </source>
</evidence>
<dbReference type="OrthoDB" id="10260889at2759"/>
<dbReference type="GO" id="GO:0005634">
    <property type="term" value="C:nucleus"/>
    <property type="evidence" value="ECO:0007669"/>
    <property type="project" value="UniProtKB-SubCell"/>
</dbReference>
<evidence type="ECO:0000256" key="3">
    <source>
        <dbReference type="ARBA" id="ARBA00022475"/>
    </source>
</evidence>
<name>A0A9W6UDJ0_9STRA</name>
<keyword evidence="11" id="KW-0594">Phospholipid biosynthesis</keyword>
<evidence type="ECO:0000256" key="1">
    <source>
        <dbReference type="ARBA" id="ARBA00004651"/>
    </source>
</evidence>
<dbReference type="GO" id="GO:0016024">
    <property type="term" value="P:CDP-diacylglycerol biosynthetic process"/>
    <property type="evidence" value="ECO:0007669"/>
    <property type="project" value="TreeGrafter"/>
</dbReference>
<evidence type="ECO:0000256" key="6">
    <source>
        <dbReference type="ARBA" id="ARBA00022692"/>
    </source>
</evidence>
<dbReference type="PROSITE" id="PS01315">
    <property type="entry name" value="CDS"/>
    <property type="match status" value="1"/>
</dbReference>
<dbReference type="EMBL" id="BSXT01000632">
    <property type="protein sequence ID" value="GMF31434.1"/>
    <property type="molecule type" value="Genomic_DNA"/>
</dbReference>
<dbReference type="AlphaFoldDB" id="A0A9W6UDJ0"/>
<keyword evidence="9" id="KW-0443">Lipid metabolism</keyword>
<feature type="transmembrane region" description="Helical" evidence="15">
    <location>
        <begin position="418"/>
        <end position="436"/>
    </location>
</feature>
<evidence type="ECO:0000256" key="7">
    <source>
        <dbReference type="ARBA" id="ARBA00022695"/>
    </source>
</evidence>
<dbReference type="GO" id="GO:0000444">
    <property type="term" value="C:MIS12/MIND type complex"/>
    <property type="evidence" value="ECO:0007669"/>
    <property type="project" value="InterPro"/>
</dbReference>
<comment type="pathway">
    <text evidence="13">Phospholipid metabolism; CDP-diacylglycerol biosynthesis; CDP-diacylglycerol from sn-glycerol 3-phosphate: step 3/3.</text>
</comment>
<evidence type="ECO:0000256" key="9">
    <source>
        <dbReference type="ARBA" id="ARBA00023098"/>
    </source>
</evidence>
<comment type="similarity">
    <text evidence="2 13">Belongs to the CDS family.</text>
</comment>
<keyword evidence="10 15" id="KW-0472">Membrane</keyword>
<feature type="transmembrane region" description="Helical" evidence="15">
    <location>
        <begin position="254"/>
        <end position="271"/>
    </location>
</feature>
<feature type="compositionally biased region" description="Polar residues" evidence="14">
    <location>
        <begin position="120"/>
        <end position="129"/>
    </location>
</feature>
<dbReference type="PANTHER" id="PTHR46382">
    <property type="entry name" value="PHOSPHATIDATE CYTIDYLYLTRANSFERASE"/>
    <property type="match status" value="1"/>
</dbReference>
<dbReference type="Pfam" id="PF01148">
    <property type="entry name" value="CTP_transf_1"/>
    <property type="match status" value="1"/>
</dbReference>
<comment type="subcellular location">
    <subcellularLocation>
        <location evidence="1">Cell membrane</location>
        <topology evidence="1">Multi-pass membrane protein</topology>
    </subcellularLocation>
</comment>
<accession>A0A9W6UDJ0</accession>
<reference evidence="16" key="1">
    <citation type="submission" date="2023-04" db="EMBL/GenBank/DDBJ databases">
        <title>Phytophthora fragariaefolia NBRC 109709.</title>
        <authorList>
            <person name="Ichikawa N."/>
            <person name="Sato H."/>
            <person name="Tonouchi N."/>
        </authorList>
    </citation>
    <scope>NUCLEOTIDE SEQUENCE</scope>
    <source>
        <strain evidence="16">NBRC 109709</strain>
    </source>
</reference>
<evidence type="ECO:0000256" key="14">
    <source>
        <dbReference type="SAM" id="MobiDB-lite"/>
    </source>
</evidence>
<gene>
    <name evidence="16" type="ORF">Pfra01_000721300</name>
</gene>
<comment type="caution">
    <text evidence="16">The sequence shown here is derived from an EMBL/GenBank/DDBJ whole genome shotgun (WGS) entry which is preliminary data.</text>
</comment>
<dbReference type="Proteomes" id="UP001165121">
    <property type="component" value="Unassembled WGS sequence"/>
</dbReference>
<keyword evidence="7 13" id="KW-0548">Nucleotidyltransferase</keyword>
<keyword evidence="5 13" id="KW-0808">Transferase</keyword>
<evidence type="ECO:0000256" key="5">
    <source>
        <dbReference type="ARBA" id="ARBA00022679"/>
    </source>
</evidence>
<keyword evidence="4" id="KW-0444">Lipid biosynthesis</keyword>
<dbReference type="GO" id="GO:0004605">
    <property type="term" value="F:phosphatidate cytidylyltransferase activity"/>
    <property type="evidence" value="ECO:0007669"/>
    <property type="project" value="UniProtKB-EC"/>
</dbReference>
<feature type="transmembrane region" description="Helical" evidence="15">
    <location>
        <begin position="217"/>
        <end position="242"/>
    </location>
</feature>
<keyword evidence="12" id="KW-1208">Phospholipid metabolism</keyword>
<keyword evidence="8 15" id="KW-1133">Transmembrane helix</keyword>
<protein>
    <recommendedName>
        <fullName evidence="13">Phosphatidate cytidylyltransferase</fullName>
        <ecNumber evidence="13">2.7.7.41</ecNumber>
    </recommendedName>
</protein>
<dbReference type="GO" id="GO:0051301">
    <property type="term" value="P:cell division"/>
    <property type="evidence" value="ECO:0007669"/>
    <property type="project" value="UniProtKB-KW"/>
</dbReference>
<evidence type="ECO:0000256" key="2">
    <source>
        <dbReference type="ARBA" id="ARBA00010185"/>
    </source>
</evidence>
<evidence type="ECO:0000256" key="8">
    <source>
        <dbReference type="ARBA" id="ARBA00022989"/>
    </source>
</evidence>
<evidence type="ECO:0000313" key="17">
    <source>
        <dbReference type="Proteomes" id="UP001165121"/>
    </source>
</evidence>
<evidence type="ECO:0000313" key="16">
    <source>
        <dbReference type="EMBL" id="GMF31434.1"/>
    </source>
</evidence>
<evidence type="ECO:0000256" key="10">
    <source>
        <dbReference type="ARBA" id="ARBA00023136"/>
    </source>
</evidence>
<keyword evidence="3" id="KW-1003">Cell membrane</keyword>
<dbReference type="GO" id="GO:0005886">
    <property type="term" value="C:plasma membrane"/>
    <property type="evidence" value="ECO:0007669"/>
    <property type="project" value="UniProtKB-SubCell"/>
</dbReference>
<comment type="catalytic activity">
    <reaction evidence="13">
        <text>a 1,2-diacyl-sn-glycero-3-phosphate + CTP + H(+) = a CDP-1,2-diacyl-sn-glycerol + diphosphate</text>
        <dbReference type="Rhea" id="RHEA:16229"/>
        <dbReference type="ChEBI" id="CHEBI:15378"/>
        <dbReference type="ChEBI" id="CHEBI:33019"/>
        <dbReference type="ChEBI" id="CHEBI:37563"/>
        <dbReference type="ChEBI" id="CHEBI:58332"/>
        <dbReference type="ChEBI" id="CHEBI:58608"/>
        <dbReference type="EC" id="2.7.7.41"/>
    </reaction>
</comment>
<evidence type="ECO:0000256" key="13">
    <source>
        <dbReference type="RuleBase" id="RU003938"/>
    </source>
</evidence>
<feature type="transmembrane region" description="Helical" evidence="15">
    <location>
        <begin position="372"/>
        <end position="397"/>
    </location>
</feature>
<feature type="transmembrane region" description="Helical" evidence="15">
    <location>
        <begin position="308"/>
        <end position="325"/>
    </location>
</feature>
<feature type="region of interest" description="Disordered" evidence="14">
    <location>
        <begin position="120"/>
        <end position="140"/>
    </location>
</feature>